<organism evidence="2 3">
    <name type="scientific">Westerdykella ornata</name>
    <dbReference type="NCBI Taxonomy" id="318751"/>
    <lineage>
        <taxon>Eukaryota</taxon>
        <taxon>Fungi</taxon>
        <taxon>Dikarya</taxon>
        <taxon>Ascomycota</taxon>
        <taxon>Pezizomycotina</taxon>
        <taxon>Dothideomycetes</taxon>
        <taxon>Pleosporomycetidae</taxon>
        <taxon>Pleosporales</taxon>
        <taxon>Sporormiaceae</taxon>
        <taxon>Westerdykella</taxon>
    </lineage>
</organism>
<accession>A0A6A6JYG8</accession>
<sequence length="417" mass="46001">MSLSTTLAAASTNKHTTFFVSSACFLLNPQWATDHMRRPTIMYFRFQLLLAQTPYFLQPRELTTFHSDIVHSLGSIPADQDTAARLVEGVLNPPDYLYNGTHVTMDITWAVDVIGVEHFSSDYAARKSPNEMHKQGPPSRVIPETPGAYGNTPITPTPAPATARRAVRTETDTQNATQVQLPGGLSRSNSSEGESQDSPLAKKARAEKTEKMRANNDTSFQPEATSTPAKHCYDFETGEGRKIGELRPEEALPAQLELLKERLFETIYTLDGKWKQAQQDADDYNERLGAYMYLQDGQGRHQQNSASNAPATAATIAVATATAATSTQPQPYSFFFGPAPRPDPATGELSVEVLERINPQYNAEQDSMPHMVHRLRHPPESTLKDSSDAGSGCKADHRRIRPFTNIPAAQIPHINIL</sequence>
<evidence type="ECO:0000313" key="2">
    <source>
        <dbReference type="EMBL" id="KAF2280796.1"/>
    </source>
</evidence>
<name>A0A6A6JYG8_WESOR</name>
<protein>
    <submittedName>
        <fullName evidence="2">Uncharacterized protein</fullName>
    </submittedName>
</protein>
<feature type="region of interest" description="Disordered" evidence="1">
    <location>
        <begin position="126"/>
        <end position="232"/>
    </location>
</feature>
<dbReference type="AlphaFoldDB" id="A0A6A6JYG8"/>
<gene>
    <name evidence="2" type="ORF">EI97DRAFT_497548</name>
</gene>
<feature type="compositionally biased region" description="Polar residues" evidence="1">
    <location>
        <begin position="174"/>
        <end position="198"/>
    </location>
</feature>
<dbReference type="OrthoDB" id="3744681at2759"/>
<reference evidence="2" key="1">
    <citation type="journal article" date="2020" name="Stud. Mycol.">
        <title>101 Dothideomycetes genomes: a test case for predicting lifestyles and emergence of pathogens.</title>
        <authorList>
            <person name="Haridas S."/>
            <person name="Albert R."/>
            <person name="Binder M."/>
            <person name="Bloem J."/>
            <person name="Labutti K."/>
            <person name="Salamov A."/>
            <person name="Andreopoulos B."/>
            <person name="Baker S."/>
            <person name="Barry K."/>
            <person name="Bills G."/>
            <person name="Bluhm B."/>
            <person name="Cannon C."/>
            <person name="Castanera R."/>
            <person name="Culley D."/>
            <person name="Daum C."/>
            <person name="Ezra D."/>
            <person name="Gonzalez J."/>
            <person name="Henrissat B."/>
            <person name="Kuo A."/>
            <person name="Liang C."/>
            <person name="Lipzen A."/>
            <person name="Lutzoni F."/>
            <person name="Magnuson J."/>
            <person name="Mondo S."/>
            <person name="Nolan M."/>
            <person name="Ohm R."/>
            <person name="Pangilinan J."/>
            <person name="Park H.-J."/>
            <person name="Ramirez L."/>
            <person name="Alfaro M."/>
            <person name="Sun H."/>
            <person name="Tritt A."/>
            <person name="Yoshinaga Y."/>
            <person name="Zwiers L.-H."/>
            <person name="Turgeon B."/>
            <person name="Goodwin S."/>
            <person name="Spatafora J."/>
            <person name="Crous P."/>
            <person name="Grigoriev I."/>
        </authorList>
    </citation>
    <scope>NUCLEOTIDE SEQUENCE</scope>
    <source>
        <strain evidence="2">CBS 379.55</strain>
    </source>
</reference>
<dbReference type="GeneID" id="54555691"/>
<proteinExistence type="predicted"/>
<dbReference type="RefSeq" id="XP_033658333.1">
    <property type="nucleotide sequence ID" value="XM_033802516.1"/>
</dbReference>
<dbReference type="Proteomes" id="UP000800097">
    <property type="component" value="Unassembled WGS sequence"/>
</dbReference>
<dbReference type="EMBL" id="ML986484">
    <property type="protein sequence ID" value="KAF2280796.1"/>
    <property type="molecule type" value="Genomic_DNA"/>
</dbReference>
<evidence type="ECO:0000256" key="1">
    <source>
        <dbReference type="SAM" id="MobiDB-lite"/>
    </source>
</evidence>
<keyword evidence="3" id="KW-1185">Reference proteome</keyword>
<feature type="compositionally biased region" description="Basic and acidic residues" evidence="1">
    <location>
        <begin position="204"/>
        <end position="214"/>
    </location>
</feature>
<feature type="compositionally biased region" description="Polar residues" evidence="1">
    <location>
        <begin position="215"/>
        <end position="228"/>
    </location>
</feature>
<evidence type="ECO:0000313" key="3">
    <source>
        <dbReference type="Proteomes" id="UP000800097"/>
    </source>
</evidence>